<evidence type="ECO:0000256" key="3">
    <source>
        <dbReference type="ARBA" id="ARBA00022553"/>
    </source>
</evidence>
<evidence type="ECO:0000313" key="9">
    <source>
        <dbReference type="Proteomes" id="UP000239576"/>
    </source>
</evidence>
<feature type="domain" description="PAC" evidence="7">
    <location>
        <begin position="82"/>
        <end position="135"/>
    </location>
</feature>
<dbReference type="GO" id="GO:0000155">
    <property type="term" value="F:phosphorelay sensor kinase activity"/>
    <property type="evidence" value="ECO:0007669"/>
    <property type="project" value="InterPro"/>
</dbReference>
<dbReference type="Gene3D" id="1.10.287.130">
    <property type="match status" value="1"/>
</dbReference>
<dbReference type="SUPFAM" id="SSF55785">
    <property type="entry name" value="PYP-like sensor domain (PAS domain)"/>
    <property type="match status" value="1"/>
</dbReference>
<dbReference type="InterPro" id="IPR004358">
    <property type="entry name" value="Sig_transdc_His_kin-like_C"/>
</dbReference>
<dbReference type="InterPro" id="IPR000700">
    <property type="entry name" value="PAS-assoc_C"/>
</dbReference>
<dbReference type="InterPro" id="IPR003594">
    <property type="entry name" value="HATPase_dom"/>
</dbReference>
<sequence>MPSMVEFPMVIAQALADREDLLMALIDRAGRLLWANQAFSLHSKQSLESLIGRKFFQILSLNAQHLPQQTYIREQLIKGESFKFEFAYQPEGTLTPSWLLMDGQPILNAEGMISQYSLLATDITLRKQAELDLQEAKRLLEQNNQALEVRVQERTAALFQEKERTEQAFQQLQQMQLQLIQTEKMSALGNLVAGVAHEINNPVGFLAGNLQPAKEYIQDLFGLIDLYQEKYPAINPDICAEMEAIDLDYLREDLPKLIRSMQEGVKRLTHISTSLRIFSRADSDRAVSFNLHDGLDSTLLILKHRLKANETRPEIEVKQEYGALPLVECYAGQLNQVFLNLLVNAIDALEEVQQDGRFEALNAQPNRIKIRTQLADDEKQVLICISDNGPGIPMHVQASIFDQAFTTKAVGKGTGLGLAIARQIVVEKHGGSLDCCSQPGQGAEFMIGLPVRQQFVKTSHKP</sequence>
<dbReference type="OrthoDB" id="9773246at2"/>
<keyword evidence="4 8" id="KW-0808">Transferase</keyword>
<dbReference type="InterPro" id="IPR035965">
    <property type="entry name" value="PAS-like_dom_sf"/>
</dbReference>
<feature type="domain" description="Histidine kinase" evidence="6">
    <location>
        <begin position="194"/>
        <end position="453"/>
    </location>
</feature>
<name>A0A2T1E493_9CYAN</name>
<dbReference type="Gene3D" id="3.30.450.20">
    <property type="entry name" value="PAS domain"/>
    <property type="match status" value="1"/>
</dbReference>
<dbReference type="PANTHER" id="PTHR43065:SF50">
    <property type="entry name" value="HISTIDINE KINASE"/>
    <property type="match status" value="1"/>
</dbReference>
<reference evidence="8 9" key="2">
    <citation type="submission" date="2018-03" db="EMBL/GenBank/DDBJ databases">
        <title>The ancient ancestry and fast evolution of plastids.</title>
        <authorList>
            <person name="Moore K.R."/>
            <person name="Magnabosco C."/>
            <person name="Momper L."/>
            <person name="Gold D.A."/>
            <person name="Bosak T."/>
            <person name="Fournier G.P."/>
        </authorList>
    </citation>
    <scope>NUCLEOTIDE SEQUENCE [LARGE SCALE GENOMIC DNA]</scope>
    <source>
        <strain evidence="8 9">ULC18</strain>
    </source>
</reference>
<dbReference type="NCBIfam" id="TIGR00229">
    <property type="entry name" value="sensory_box"/>
    <property type="match status" value="1"/>
</dbReference>
<evidence type="ECO:0000259" key="6">
    <source>
        <dbReference type="PROSITE" id="PS50109"/>
    </source>
</evidence>
<comment type="catalytic activity">
    <reaction evidence="1">
        <text>ATP + protein L-histidine = ADP + protein N-phospho-L-histidine.</text>
        <dbReference type="EC" id="2.7.13.3"/>
    </reaction>
</comment>
<dbReference type="SUPFAM" id="SSF55874">
    <property type="entry name" value="ATPase domain of HSP90 chaperone/DNA topoisomerase II/histidine kinase"/>
    <property type="match status" value="1"/>
</dbReference>
<keyword evidence="5" id="KW-0902">Two-component regulatory system</keyword>
<evidence type="ECO:0000256" key="5">
    <source>
        <dbReference type="ARBA" id="ARBA00023012"/>
    </source>
</evidence>
<evidence type="ECO:0000313" key="8">
    <source>
        <dbReference type="EMBL" id="PSB27535.1"/>
    </source>
</evidence>
<dbReference type="Gene3D" id="3.30.565.10">
    <property type="entry name" value="Histidine kinase-like ATPase, C-terminal domain"/>
    <property type="match status" value="1"/>
</dbReference>
<evidence type="ECO:0000259" key="7">
    <source>
        <dbReference type="PROSITE" id="PS50113"/>
    </source>
</evidence>
<reference evidence="9" key="1">
    <citation type="submission" date="2018-02" db="EMBL/GenBank/DDBJ databases">
        <authorList>
            <person name="Moore K."/>
            <person name="Momper L."/>
        </authorList>
    </citation>
    <scope>NUCLEOTIDE SEQUENCE [LARGE SCALE GENOMIC DNA]</scope>
    <source>
        <strain evidence="9">ULC18</strain>
    </source>
</reference>
<dbReference type="InterPro" id="IPR013656">
    <property type="entry name" value="PAS_4"/>
</dbReference>
<keyword evidence="9" id="KW-1185">Reference proteome</keyword>
<dbReference type="Pfam" id="PF02518">
    <property type="entry name" value="HATPase_c"/>
    <property type="match status" value="1"/>
</dbReference>
<dbReference type="Proteomes" id="UP000239576">
    <property type="component" value="Unassembled WGS sequence"/>
</dbReference>
<organism evidence="8 9">
    <name type="scientific">Stenomitos frigidus ULC18</name>
    <dbReference type="NCBI Taxonomy" id="2107698"/>
    <lineage>
        <taxon>Bacteria</taxon>
        <taxon>Bacillati</taxon>
        <taxon>Cyanobacteriota</taxon>
        <taxon>Cyanophyceae</taxon>
        <taxon>Leptolyngbyales</taxon>
        <taxon>Leptolyngbyaceae</taxon>
        <taxon>Stenomitos</taxon>
    </lineage>
</organism>
<dbReference type="PROSITE" id="PS50113">
    <property type="entry name" value="PAC"/>
    <property type="match status" value="1"/>
</dbReference>
<protein>
    <recommendedName>
        <fullName evidence="2">histidine kinase</fullName>
        <ecNumber evidence="2">2.7.13.3</ecNumber>
    </recommendedName>
</protein>
<dbReference type="InterPro" id="IPR036097">
    <property type="entry name" value="HisK_dim/P_sf"/>
</dbReference>
<dbReference type="InterPro" id="IPR036890">
    <property type="entry name" value="HATPase_C_sf"/>
</dbReference>
<dbReference type="SMART" id="SM00387">
    <property type="entry name" value="HATPase_c"/>
    <property type="match status" value="1"/>
</dbReference>
<dbReference type="InterPro" id="IPR003661">
    <property type="entry name" value="HisK_dim/P_dom"/>
</dbReference>
<dbReference type="EMBL" id="PVWK01000089">
    <property type="protein sequence ID" value="PSB27535.1"/>
    <property type="molecule type" value="Genomic_DNA"/>
</dbReference>
<comment type="caution">
    <text evidence="8">The sequence shown here is derived from an EMBL/GenBank/DDBJ whole genome shotgun (WGS) entry which is preliminary data.</text>
</comment>
<dbReference type="PRINTS" id="PR00344">
    <property type="entry name" value="BCTRLSENSOR"/>
</dbReference>
<evidence type="ECO:0000256" key="1">
    <source>
        <dbReference type="ARBA" id="ARBA00000085"/>
    </source>
</evidence>
<evidence type="ECO:0000256" key="2">
    <source>
        <dbReference type="ARBA" id="ARBA00012438"/>
    </source>
</evidence>
<dbReference type="AlphaFoldDB" id="A0A2T1E493"/>
<dbReference type="PROSITE" id="PS50109">
    <property type="entry name" value="HIS_KIN"/>
    <property type="match status" value="1"/>
</dbReference>
<dbReference type="PANTHER" id="PTHR43065">
    <property type="entry name" value="SENSOR HISTIDINE KINASE"/>
    <property type="match status" value="1"/>
</dbReference>
<keyword evidence="4 8" id="KW-0418">Kinase</keyword>
<accession>A0A2T1E493</accession>
<dbReference type="InterPro" id="IPR000014">
    <property type="entry name" value="PAS"/>
</dbReference>
<proteinExistence type="predicted"/>
<dbReference type="SUPFAM" id="SSF47384">
    <property type="entry name" value="Homodimeric domain of signal transducing histidine kinase"/>
    <property type="match status" value="1"/>
</dbReference>
<dbReference type="CDD" id="cd00130">
    <property type="entry name" value="PAS"/>
    <property type="match status" value="1"/>
</dbReference>
<dbReference type="CDD" id="cd00082">
    <property type="entry name" value="HisKA"/>
    <property type="match status" value="1"/>
</dbReference>
<dbReference type="EC" id="2.7.13.3" evidence="2"/>
<dbReference type="Pfam" id="PF08448">
    <property type="entry name" value="PAS_4"/>
    <property type="match status" value="1"/>
</dbReference>
<keyword evidence="3" id="KW-0597">Phosphoprotein</keyword>
<dbReference type="InterPro" id="IPR005467">
    <property type="entry name" value="His_kinase_dom"/>
</dbReference>
<gene>
    <name evidence="8" type="ORF">C7B82_16385</name>
</gene>
<evidence type="ECO:0000256" key="4">
    <source>
        <dbReference type="ARBA" id="ARBA00022777"/>
    </source>
</evidence>